<evidence type="ECO:0000313" key="1">
    <source>
        <dbReference type="EMBL" id="PON49668.1"/>
    </source>
</evidence>
<comment type="caution">
    <text evidence="1">The sequence shown here is derived from an EMBL/GenBank/DDBJ whole genome shotgun (WGS) entry which is preliminary data.</text>
</comment>
<dbReference type="OrthoDB" id="10330514at2759"/>
<name>A0A2P5BLK4_PARAD</name>
<dbReference type="EMBL" id="JXTB01000256">
    <property type="protein sequence ID" value="PON49668.1"/>
    <property type="molecule type" value="Genomic_DNA"/>
</dbReference>
<proteinExistence type="predicted"/>
<organism evidence="1 2">
    <name type="scientific">Parasponia andersonii</name>
    <name type="common">Sponia andersonii</name>
    <dbReference type="NCBI Taxonomy" id="3476"/>
    <lineage>
        <taxon>Eukaryota</taxon>
        <taxon>Viridiplantae</taxon>
        <taxon>Streptophyta</taxon>
        <taxon>Embryophyta</taxon>
        <taxon>Tracheophyta</taxon>
        <taxon>Spermatophyta</taxon>
        <taxon>Magnoliopsida</taxon>
        <taxon>eudicotyledons</taxon>
        <taxon>Gunneridae</taxon>
        <taxon>Pentapetalae</taxon>
        <taxon>rosids</taxon>
        <taxon>fabids</taxon>
        <taxon>Rosales</taxon>
        <taxon>Cannabaceae</taxon>
        <taxon>Parasponia</taxon>
    </lineage>
</organism>
<evidence type="ECO:0000313" key="2">
    <source>
        <dbReference type="Proteomes" id="UP000237105"/>
    </source>
</evidence>
<reference evidence="2" key="1">
    <citation type="submission" date="2016-06" db="EMBL/GenBank/DDBJ databases">
        <title>Parallel loss of symbiosis genes in relatives of nitrogen-fixing non-legume Parasponia.</title>
        <authorList>
            <person name="Van Velzen R."/>
            <person name="Holmer R."/>
            <person name="Bu F."/>
            <person name="Rutten L."/>
            <person name="Van Zeijl A."/>
            <person name="Liu W."/>
            <person name="Santuari L."/>
            <person name="Cao Q."/>
            <person name="Sharma T."/>
            <person name="Shen D."/>
            <person name="Roswanjaya Y."/>
            <person name="Wardhani T."/>
            <person name="Kalhor M.S."/>
            <person name="Jansen J."/>
            <person name="Van den Hoogen J."/>
            <person name="Gungor B."/>
            <person name="Hartog M."/>
            <person name="Hontelez J."/>
            <person name="Verver J."/>
            <person name="Yang W.-C."/>
            <person name="Schijlen E."/>
            <person name="Repin R."/>
            <person name="Schilthuizen M."/>
            <person name="Schranz E."/>
            <person name="Heidstra R."/>
            <person name="Miyata K."/>
            <person name="Fedorova E."/>
            <person name="Kohlen W."/>
            <person name="Bisseling T."/>
            <person name="Smit S."/>
            <person name="Geurts R."/>
        </authorList>
    </citation>
    <scope>NUCLEOTIDE SEQUENCE [LARGE SCALE GENOMIC DNA]</scope>
    <source>
        <strain evidence="2">cv. WU1-14</strain>
    </source>
</reference>
<keyword evidence="2" id="KW-1185">Reference proteome</keyword>
<protein>
    <submittedName>
        <fullName evidence="1">Uncharacterized protein</fullName>
    </submittedName>
</protein>
<sequence>MVERDFMYRWWFSRFVKLAGSFGALTIGVCRQKWKWLGAERLYLPRVIVGRSPLKKMAFMALRCS</sequence>
<dbReference type="AlphaFoldDB" id="A0A2P5BLK4"/>
<accession>A0A2P5BLK4</accession>
<gene>
    <name evidence="1" type="ORF">PanWU01x14_228320</name>
</gene>
<dbReference type="Proteomes" id="UP000237105">
    <property type="component" value="Unassembled WGS sequence"/>
</dbReference>